<accession>A0A8H9IFB9</accession>
<dbReference type="AlphaFoldDB" id="A0A8H9IFB9"/>
<dbReference type="Proteomes" id="UP000622604">
    <property type="component" value="Unassembled WGS sequence"/>
</dbReference>
<reference evidence="1" key="1">
    <citation type="journal article" date="2014" name="Int. J. Syst. Evol. Microbiol.">
        <title>Complete genome sequence of Corynebacterium casei LMG S-19264T (=DSM 44701T), isolated from a smear-ripened cheese.</title>
        <authorList>
            <consortium name="US DOE Joint Genome Institute (JGI-PGF)"/>
            <person name="Walter F."/>
            <person name="Albersmeier A."/>
            <person name="Kalinowski J."/>
            <person name="Ruckert C."/>
        </authorList>
    </citation>
    <scope>NUCLEOTIDE SEQUENCE</scope>
    <source>
        <strain evidence="1">KCTC 32337</strain>
    </source>
</reference>
<dbReference type="EMBL" id="BMZC01000026">
    <property type="protein sequence ID" value="GGZ83907.1"/>
    <property type="molecule type" value="Genomic_DNA"/>
</dbReference>
<gene>
    <name evidence="1" type="ORF">GCM10011274_46750</name>
</gene>
<organism evidence="1 2">
    <name type="scientific">Paraglaciecola chathamensis</name>
    <dbReference type="NCBI Taxonomy" id="368405"/>
    <lineage>
        <taxon>Bacteria</taxon>
        <taxon>Pseudomonadati</taxon>
        <taxon>Pseudomonadota</taxon>
        <taxon>Gammaproteobacteria</taxon>
        <taxon>Alteromonadales</taxon>
        <taxon>Alteromonadaceae</taxon>
        <taxon>Paraglaciecola</taxon>
    </lineage>
</organism>
<protein>
    <submittedName>
        <fullName evidence="1">Uncharacterized protein</fullName>
    </submittedName>
</protein>
<evidence type="ECO:0000313" key="1">
    <source>
        <dbReference type="EMBL" id="GGZ83907.1"/>
    </source>
</evidence>
<name>A0A8H9IFB9_9ALTE</name>
<reference evidence="1" key="2">
    <citation type="submission" date="2020-09" db="EMBL/GenBank/DDBJ databases">
        <authorList>
            <person name="Sun Q."/>
            <person name="Kim S."/>
        </authorList>
    </citation>
    <scope>NUCLEOTIDE SEQUENCE</scope>
    <source>
        <strain evidence="1">KCTC 32337</strain>
    </source>
</reference>
<sequence>MDTNTSFINQLDNISLPSLEPIINSMLDSCFISEINYIFVDDVDLLIDKSSNKIISSLLQSP</sequence>
<comment type="caution">
    <text evidence="1">The sequence shown here is derived from an EMBL/GenBank/DDBJ whole genome shotgun (WGS) entry which is preliminary data.</text>
</comment>
<proteinExistence type="predicted"/>
<evidence type="ECO:0000313" key="2">
    <source>
        <dbReference type="Proteomes" id="UP000622604"/>
    </source>
</evidence>